<feature type="transmembrane region" description="Helical" evidence="11">
    <location>
        <begin position="288"/>
        <end position="307"/>
    </location>
</feature>
<evidence type="ECO:0000256" key="6">
    <source>
        <dbReference type="ARBA" id="ARBA00022519"/>
    </source>
</evidence>
<dbReference type="RefSeq" id="WP_225552122.1">
    <property type="nucleotide sequence ID" value="NZ_JADEYP010000008.1"/>
</dbReference>
<proteinExistence type="inferred from homology"/>
<feature type="domain" description="Major facilitator superfamily (MFS) profile" evidence="12">
    <location>
        <begin position="22"/>
        <end position="433"/>
    </location>
</feature>
<evidence type="ECO:0000259" key="12">
    <source>
        <dbReference type="PROSITE" id="PS50850"/>
    </source>
</evidence>
<sequence>MHINTSNSAKGNESSSKKYLLPFILIVSLFFLWGMAHNLNGVLIPHLKKACQLNNSQSALIDTSVFLAYFVMALPAGYLLRKIGYKTSIIIGLFAFSIGAFLFIPAANMRMYEMFLVALFIIGCGLAILETAANPYTTLLGPAETATSRINLAASFNGLAAMLAPILGTIFILSGKNYTEQELNVMSEPDRLTYLMSEASSVKLPYFILGSVLLIVAILFIFIKLPEIKNTDSPSDNENSNKSIFSVLANRNLAFAVIAQFFYVGAQVCVTSFFIMVAQQGAGVDEKVAGYALGIYGLLFMVGRFIGTFFLKYISAKRMLAICASATILLSLIAILGSGMVVLYALGGLGLFMSIMFPTIFSLGIMGLGEQTKSGSSWLIMSIVGGAVFPFFMGEIVDRCGNMQFGYLVPFVCYLIILWYATIGYKNPLVEPKLK</sequence>
<evidence type="ECO:0000256" key="8">
    <source>
        <dbReference type="ARBA" id="ARBA00022692"/>
    </source>
</evidence>
<keyword evidence="4" id="KW-0813">Transport</keyword>
<dbReference type="EMBL" id="JADEYP010000008">
    <property type="protein sequence ID" value="MCA5004735.1"/>
    <property type="molecule type" value="Genomic_DNA"/>
</dbReference>
<dbReference type="PANTHER" id="PTHR43702:SF3">
    <property type="entry name" value="PROTEIN TSGA"/>
    <property type="match status" value="1"/>
</dbReference>
<comment type="similarity">
    <text evidence="3">Belongs to the major facilitator superfamily. FHS transporter (TC 2.A.1.7) family.</text>
</comment>
<comment type="subcellular location">
    <subcellularLocation>
        <location evidence="2">Cell inner membrane</location>
        <topology evidence="2">Multi-pass membrane protein</topology>
    </subcellularLocation>
</comment>
<feature type="transmembrane region" description="Helical" evidence="11">
    <location>
        <begin position="253"/>
        <end position="276"/>
    </location>
</feature>
<keyword evidence="9 11" id="KW-1133">Transmembrane helix</keyword>
<keyword evidence="10 11" id="KW-0472">Membrane</keyword>
<reference evidence="13" key="1">
    <citation type="submission" date="2020-10" db="EMBL/GenBank/DDBJ databases">
        <authorList>
            <person name="Lu T."/>
            <person name="Wang Q."/>
            <person name="Han X."/>
        </authorList>
    </citation>
    <scope>NUCLEOTIDE SEQUENCE</scope>
    <source>
        <strain evidence="13">WQ 366</strain>
    </source>
</reference>
<dbReference type="NCBIfam" id="TIGR01272">
    <property type="entry name" value="gluP"/>
    <property type="match status" value="1"/>
</dbReference>
<keyword evidence="5" id="KW-1003">Cell membrane</keyword>
<evidence type="ECO:0000256" key="3">
    <source>
        <dbReference type="ARBA" id="ARBA00009120"/>
    </source>
</evidence>
<name>A0ABS7Z792_9SPHI</name>
<comment type="caution">
    <text evidence="13">The sequence shown here is derived from an EMBL/GenBank/DDBJ whole genome shotgun (WGS) entry which is preliminary data.</text>
</comment>
<comment type="function">
    <text evidence="1">Intake of glucose and galactose.</text>
</comment>
<dbReference type="Pfam" id="PF07690">
    <property type="entry name" value="MFS_1"/>
    <property type="match status" value="1"/>
</dbReference>
<evidence type="ECO:0000256" key="7">
    <source>
        <dbReference type="ARBA" id="ARBA00022597"/>
    </source>
</evidence>
<feature type="transmembrane region" description="Helical" evidence="11">
    <location>
        <begin position="87"/>
        <end position="106"/>
    </location>
</feature>
<dbReference type="InterPro" id="IPR050375">
    <property type="entry name" value="MFS_TsgA-like"/>
</dbReference>
<dbReference type="InterPro" id="IPR036259">
    <property type="entry name" value="MFS_trans_sf"/>
</dbReference>
<feature type="transmembrane region" description="Helical" evidence="11">
    <location>
        <begin position="59"/>
        <end position="80"/>
    </location>
</feature>
<dbReference type="InterPro" id="IPR011701">
    <property type="entry name" value="MFS"/>
</dbReference>
<feature type="transmembrane region" description="Helical" evidence="11">
    <location>
        <begin position="376"/>
        <end position="393"/>
    </location>
</feature>
<evidence type="ECO:0000313" key="13">
    <source>
        <dbReference type="EMBL" id="MCA5004735.1"/>
    </source>
</evidence>
<dbReference type="PANTHER" id="PTHR43702">
    <property type="entry name" value="L-FUCOSE-PROTON SYMPORTER"/>
    <property type="match status" value="1"/>
</dbReference>
<keyword evidence="7" id="KW-0762">Sugar transport</keyword>
<keyword evidence="8 11" id="KW-0812">Transmembrane</keyword>
<dbReference type="Proteomes" id="UP001165302">
    <property type="component" value="Unassembled WGS sequence"/>
</dbReference>
<evidence type="ECO:0000256" key="2">
    <source>
        <dbReference type="ARBA" id="ARBA00004429"/>
    </source>
</evidence>
<feature type="transmembrane region" description="Helical" evidence="11">
    <location>
        <begin position="20"/>
        <end position="39"/>
    </location>
</feature>
<evidence type="ECO:0000256" key="10">
    <source>
        <dbReference type="ARBA" id="ARBA00023136"/>
    </source>
</evidence>
<evidence type="ECO:0000256" key="5">
    <source>
        <dbReference type="ARBA" id="ARBA00022475"/>
    </source>
</evidence>
<organism evidence="13 14">
    <name type="scientific">Sphingobacterium bovistauri</name>
    <dbReference type="NCBI Taxonomy" id="2781959"/>
    <lineage>
        <taxon>Bacteria</taxon>
        <taxon>Pseudomonadati</taxon>
        <taxon>Bacteroidota</taxon>
        <taxon>Sphingobacteriia</taxon>
        <taxon>Sphingobacteriales</taxon>
        <taxon>Sphingobacteriaceae</taxon>
        <taxon>Sphingobacterium</taxon>
    </lineage>
</organism>
<evidence type="ECO:0000256" key="4">
    <source>
        <dbReference type="ARBA" id="ARBA00022448"/>
    </source>
</evidence>
<evidence type="ECO:0000313" key="14">
    <source>
        <dbReference type="Proteomes" id="UP001165302"/>
    </source>
</evidence>
<dbReference type="InterPro" id="IPR020846">
    <property type="entry name" value="MFS_dom"/>
</dbReference>
<evidence type="ECO:0000256" key="1">
    <source>
        <dbReference type="ARBA" id="ARBA00003321"/>
    </source>
</evidence>
<dbReference type="CDD" id="cd17394">
    <property type="entry name" value="MFS_FucP_like"/>
    <property type="match status" value="1"/>
</dbReference>
<feature type="transmembrane region" description="Helical" evidence="11">
    <location>
        <begin position="204"/>
        <end position="223"/>
    </location>
</feature>
<feature type="transmembrane region" description="Helical" evidence="11">
    <location>
        <begin position="112"/>
        <end position="129"/>
    </location>
</feature>
<dbReference type="Gene3D" id="1.20.1250.20">
    <property type="entry name" value="MFS general substrate transporter like domains"/>
    <property type="match status" value="2"/>
</dbReference>
<protein>
    <submittedName>
        <fullName evidence="13">L-fucose:H+ symporter permease</fullName>
    </submittedName>
</protein>
<accession>A0ABS7Z792</accession>
<feature type="transmembrane region" description="Helical" evidence="11">
    <location>
        <begin position="405"/>
        <end position="425"/>
    </location>
</feature>
<gene>
    <name evidence="13" type="primary">fucP</name>
    <name evidence="13" type="ORF">IPZ78_06145</name>
</gene>
<feature type="transmembrane region" description="Helical" evidence="11">
    <location>
        <begin position="351"/>
        <end position="369"/>
    </location>
</feature>
<evidence type="ECO:0000256" key="9">
    <source>
        <dbReference type="ARBA" id="ARBA00022989"/>
    </source>
</evidence>
<dbReference type="InterPro" id="IPR005275">
    <property type="entry name" value="Lfuc_symporter_FucP"/>
</dbReference>
<feature type="transmembrane region" description="Helical" evidence="11">
    <location>
        <begin position="319"/>
        <end position="345"/>
    </location>
</feature>
<feature type="transmembrane region" description="Helical" evidence="11">
    <location>
        <begin position="150"/>
        <end position="173"/>
    </location>
</feature>
<dbReference type="PROSITE" id="PS50850">
    <property type="entry name" value="MFS"/>
    <property type="match status" value="1"/>
</dbReference>
<keyword evidence="6" id="KW-0997">Cell inner membrane</keyword>
<dbReference type="NCBIfam" id="TIGR00885">
    <property type="entry name" value="fucP"/>
    <property type="match status" value="1"/>
</dbReference>
<keyword evidence="14" id="KW-1185">Reference proteome</keyword>
<evidence type="ECO:0000256" key="11">
    <source>
        <dbReference type="SAM" id="Phobius"/>
    </source>
</evidence>
<dbReference type="SUPFAM" id="SSF103473">
    <property type="entry name" value="MFS general substrate transporter"/>
    <property type="match status" value="1"/>
</dbReference>
<dbReference type="InterPro" id="IPR005964">
    <property type="entry name" value="Glc/Gal_transptr_bac"/>
</dbReference>